<sequence length="214" mass="22854">MTFVQRNRLRAALAVLLAAVSVLVLLTRLHYAPVLAQLAALQLDNQASAAINDAVQDTLTAEEITYDKLVELEKDTQGNVTAVRSNVAGLNRFRTALTARIDENLADLSVEELGIPVGSVVLPELFSGMGPRLVVRVLAVRTSDAAFRNRFSTVGINQTLHQIFIDIHVTVTILSLAGTQELAVDVTVLAAETVIVGNVPSTYIGLGGPEEEGT</sequence>
<dbReference type="NCBIfam" id="TIGR02832">
    <property type="entry name" value="spo_yunB"/>
    <property type="match status" value="1"/>
</dbReference>
<evidence type="ECO:0000313" key="1">
    <source>
        <dbReference type="EMBL" id="MEQ2511068.1"/>
    </source>
</evidence>
<protein>
    <submittedName>
        <fullName evidence="1">Sporulation protein YunB</fullName>
    </submittedName>
</protein>
<dbReference type="Pfam" id="PF09560">
    <property type="entry name" value="Spore_YunB"/>
    <property type="match status" value="1"/>
</dbReference>
<gene>
    <name evidence="1" type="primary">yunB</name>
    <name evidence="1" type="ORF">WMO66_07380</name>
</gene>
<organism evidence="1 2">
    <name type="scientific">Faecousia intestinalis</name>
    <dbReference type="NCBI Taxonomy" id="3133167"/>
    <lineage>
        <taxon>Bacteria</taxon>
        <taxon>Bacillati</taxon>
        <taxon>Bacillota</taxon>
        <taxon>Clostridia</taxon>
        <taxon>Eubacteriales</taxon>
        <taxon>Oscillospiraceae</taxon>
        <taxon>Faecousia</taxon>
    </lineage>
</organism>
<evidence type="ECO:0000313" key="2">
    <source>
        <dbReference type="Proteomes" id="UP001491552"/>
    </source>
</evidence>
<comment type="caution">
    <text evidence="1">The sequence shown here is derived from an EMBL/GenBank/DDBJ whole genome shotgun (WGS) entry which is preliminary data.</text>
</comment>
<keyword evidence="2" id="KW-1185">Reference proteome</keyword>
<proteinExistence type="predicted"/>
<accession>A0ABV1G712</accession>
<name>A0ABV1G712_9FIRM</name>
<dbReference type="EMBL" id="JBBMFF010000210">
    <property type="protein sequence ID" value="MEQ2511068.1"/>
    <property type="molecule type" value="Genomic_DNA"/>
</dbReference>
<dbReference type="RefSeq" id="WP_349135768.1">
    <property type="nucleotide sequence ID" value="NZ_JBBMFF010000210.1"/>
</dbReference>
<dbReference type="PIRSF" id="PIRSF021383">
    <property type="entry name" value="YunB"/>
    <property type="match status" value="1"/>
</dbReference>
<reference evidence="1 2" key="1">
    <citation type="submission" date="2024-03" db="EMBL/GenBank/DDBJ databases">
        <title>Human intestinal bacterial collection.</title>
        <authorList>
            <person name="Pauvert C."/>
            <person name="Hitch T.C.A."/>
            <person name="Clavel T."/>
        </authorList>
    </citation>
    <scope>NUCLEOTIDE SEQUENCE [LARGE SCALE GENOMIC DNA]</scope>
    <source>
        <strain evidence="1 2">CLA-AA-H192</strain>
    </source>
</reference>
<dbReference type="Proteomes" id="UP001491552">
    <property type="component" value="Unassembled WGS sequence"/>
</dbReference>
<dbReference type="InterPro" id="IPR014197">
    <property type="entry name" value="Sporulation_prot_YunB"/>
</dbReference>